<dbReference type="GeneID" id="54488344"/>
<sequence>MSFLRYSEFLPTRLEPLVDRCVICHDSRDETRLWSTCPSHFMCRDDIIRVFVMALKREDMYPPTCCRKPHFPLKLHTFRHLFTKQRFHDLAFYRAPVAQFLRDYETMEAQNRVERG</sequence>
<gene>
    <name evidence="1" type="ORF">EJ05DRAFT_502624</name>
</gene>
<reference evidence="1" key="1">
    <citation type="journal article" date="2020" name="Stud. Mycol.">
        <title>101 Dothideomycetes genomes: a test case for predicting lifestyles and emergence of pathogens.</title>
        <authorList>
            <person name="Haridas S."/>
            <person name="Albert R."/>
            <person name="Binder M."/>
            <person name="Bloem J."/>
            <person name="Labutti K."/>
            <person name="Salamov A."/>
            <person name="Andreopoulos B."/>
            <person name="Baker S."/>
            <person name="Barry K."/>
            <person name="Bills G."/>
            <person name="Bluhm B."/>
            <person name="Cannon C."/>
            <person name="Castanera R."/>
            <person name="Culley D."/>
            <person name="Daum C."/>
            <person name="Ezra D."/>
            <person name="Gonzalez J."/>
            <person name="Henrissat B."/>
            <person name="Kuo A."/>
            <person name="Liang C."/>
            <person name="Lipzen A."/>
            <person name="Lutzoni F."/>
            <person name="Magnuson J."/>
            <person name="Mondo S."/>
            <person name="Nolan M."/>
            <person name="Ohm R."/>
            <person name="Pangilinan J."/>
            <person name="Park H.-J."/>
            <person name="Ramirez L."/>
            <person name="Alfaro M."/>
            <person name="Sun H."/>
            <person name="Tritt A."/>
            <person name="Yoshinaga Y."/>
            <person name="Zwiers L.-H."/>
            <person name="Turgeon B."/>
            <person name="Goodwin S."/>
            <person name="Spatafora J."/>
            <person name="Crous P."/>
            <person name="Grigoriev I."/>
        </authorList>
    </citation>
    <scope>NUCLEOTIDE SEQUENCE</scope>
    <source>
        <strain evidence="1">CBS 121739</strain>
    </source>
</reference>
<protein>
    <submittedName>
        <fullName evidence="1">Uncharacterized protein</fullName>
    </submittedName>
</protein>
<dbReference type="AlphaFoldDB" id="A0A6A6W3J1"/>
<keyword evidence="2" id="KW-1185">Reference proteome</keyword>
<dbReference type="EMBL" id="ML996576">
    <property type="protein sequence ID" value="KAF2756157.1"/>
    <property type="molecule type" value="Genomic_DNA"/>
</dbReference>
<organism evidence="1 2">
    <name type="scientific">Pseudovirgaria hyperparasitica</name>
    <dbReference type="NCBI Taxonomy" id="470096"/>
    <lineage>
        <taxon>Eukaryota</taxon>
        <taxon>Fungi</taxon>
        <taxon>Dikarya</taxon>
        <taxon>Ascomycota</taxon>
        <taxon>Pezizomycotina</taxon>
        <taxon>Dothideomycetes</taxon>
        <taxon>Dothideomycetes incertae sedis</taxon>
        <taxon>Acrospermales</taxon>
        <taxon>Acrospermaceae</taxon>
        <taxon>Pseudovirgaria</taxon>
    </lineage>
</organism>
<dbReference type="Proteomes" id="UP000799437">
    <property type="component" value="Unassembled WGS sequence"/>
</dbReference>
<dbReference type="RefSeq" id="XP_033598608.1">
    <property type="nucleotide sequence ID" value="XM_033747290.1"/>
</dbReference>
<accession>A0A6A6W3J1</accession>
<name>A0A6A6W3J1_9PEZI</name>
<evidence type="ECO:0000313" key="2">
    <source>
        <dbReference type="Proteomes" id="UP000799437"/>
    </source>
</evidence>
<proteinExistence type="predicted"/>
<evidence type="ECO:0000313" key="1">
    <source>
        <dbReference type="EMBL" id="KAF2756157.1"/>
    </source>
</evidence>